<reference evidence="1 2" key="1">
    <citation type="submission" date="2023-10" db="EMBL/GenBank/DDBJ databases">
        <authorList>
            <person name="Dale J."/>
        </authorList>
    </citation>
    <scope>NUCLEOTIDE SEQUENCE [LARGE SCALE GENOMIC DNA]</scope>
    <source>
        <strain evidence="1 2">2023EL-00970</strain>
    </source>
</reference>
<sequence>MNMKVANRNDLLKRRLEDFFSSRDDRKAARDMMLALAEDTRVWIFGGMIRDIGLFGRKGFCSDIDVVIESDRGDLTNRIKKLPIEYFTVNKFGGIRFRYQEIDFDIWCLADTWAFKQQIIPLEDVHSLLETTLMTWDAVLYDLQRRKVISPENYLTDLVEKRLELVLNRTPNEIGSLVKILRTIYGKEVDKLGPKLCQFLREMLRTYSGEILMRYELSHYQTSIINGLKLANLRMALCHNQPDTDLVLCSEQPPHQLTLHFTSS</sequence>
<dbReference type="InterPro" id="IPR043519">
    <property type="entry name" value="NT_sf"/>
</dbReference>
<keyword evidence="2" id="KW-1185">Reference proteome</keyword>
<accession>A0ABU4DWZ1</accession>
<evidence type="ECO:0000313" key="1">
    <source>
        <dbReference type="EMBL" id="MDV7021382.1"/>
    </source>
</evidence>
<dbReference type="RefSeq" id="WP_125292177.1">
    <property type="nucleotide sequence ID" value="NZ_DAIRID010000114.1"/>
</dbReference>
<comment type="caution">
    <text evidence="1">The sequence shown here is derived from an EMBL/GenBank/DDBJ whole genome shotgun (WGS) entry which is preliminary data.</text>
</comment>
<dbReference type="Gene3D" id="3.30.460.10">
    <property type="entry name" value="Beta Polymerase, domain 2"/>
    <property type="match status" value="1"/>
</dbReference>
<gene>
    <name evidence="1" type="ORF">R4P48_01625</name>
</gene>
<evidence type="ECO:0000313" key="2">
    <source>
        <dbReference type="Proteomes" id="UP001187066"/>
    </source>
</evidence>
<dbReference type="Proteomes" id="UP001187066">
    <property type="component" value="Unassembled WGS sequence"/>
</dbReference>
<protein>
    <recommendedName>
        <fullName evidence="3">Poly A polymerase head domain-containing protein</fullName>
    </recommendedName>
</protein>
<dbReference type="EMBL" id="JAWLOF010000001">
    <property type="protein sequence ID" value="MDV7021382.1"/>
    <property type="molecule type" value="Genomic_DNA"/>
</dbReference>
<name>A0ABU4DWZ1_9ENTR</name>
<dbReference type="SUPFAM" id="SSF81301">
    <property type="entry name" value="Nucleotidyltransferase"/>
    <property type="match status" value="1"/>
</dbReference>
<evidence type="ECO:0008006" key="3">
    <source>
        <dbReference type="Google" id="ProtNLM"/>
    </source>
</evidence>
<proteinExistence type="predicted"/>
<organism evidence="1 2">
    <name type="scientific">Atlantibacter subterraneus</name>
    <dbReference type="NCBI Taxonomy" id="255519"/>
    <lineage>
        <taxon>Bacteria</taxon>
        <taxon>Pseudomonadati</taxon>
        <taxon>Pseudomonadota</taxon>
        <taxon>Gammaproteobacteria</taxon>
        <taxon>Enterobacterales</taxon>
        <taxon>Enterobacteriaceae</taxon>
        <taxon>Atlantibacter</taxon>
    </lineage>
</organism>